<evidence type="ECO:0000256" key="12">
    <source>
        <dbReference type="ARBA" id="ARBA00023170"/>
    </source>
</evidence>
<accession>A0ABW5CNX0</accession>
<dbReference type="NCBIfam" id="TIGR01783">
    <property type="entry name" value="TonB-siderophor"/>
    <property type="match status" value="1"/>
</dbReference>
<keyword evidence="9" id="KW-0406">Ion transport</keyword>
<keyword evidence="11 14" id="KW-0472">Membrane</keyword>
<feature type="chain" id="PRO_5046951906" evidence="16">
    <location>
        <begin position="29"/>
        <end position="732"/>
    </location>
</feature>
<keyword evidence="7 16" id="KW-0732">Signal</keyword>
<evidence type="ECO:0000256" key="11">
    <source>
        <dbReference type="ARBA" id="ARBA00023136"/>
    </source>
</evidence>
<dbReference type="EMBL" id="JBHUIJ010000013">
    <property type="protein sequence ID" value="MFD2237925.1"/>
    <property type="molecule type" value="Genomic_DNA"/>
</dbReference>
<sequence length="732" mass="80102">MSALPSCSTASFLGASLIWLMMAAPALAQDVATGAQVTDIVLDAVVVQGERGDGPVGSYVAGRSRAGTKIDTPIERTAQSISVVPREQMQDQGAGSVAEALRYTPGAFTEYRGDSNVRDEIFVRGFYYVPRYLDGLALGDSSQSKILPYLLERVELLSGPASVLYGQANPGGIVNMVSKKPTDEPYRQVEFSFGTHSQLSASVDVSDRMPGVEGLSYRLVATGLRRDLQEDFTRQEGYAFAPSLRWEPDADTSLTVLAGYQNEPHVGYRNFLDRAGTVEPIAGYGYVPRGFFVSDPDYERFEREQVWVGYEFEHRLNEAITLRQNARYFRTAKDHYSLIWGSPSLSPITGANTSISRIASGGPDREHHVTIDNQMQAEFTTGALAHTLLGGLDYRYDKTDSLWYRSRDVPAIDLAEPVYGNIDFSSLNFTAVTDRVRKVRQAGLYFQDQIEVDNWTLLLGGRHDWASTDTTNRLSGIEENFDDNDFTWRAGAVYTFDNGLSPYASYSTSFEPVLQSPNAGEPDFDPTTAEQFEVGLKYAPAGMNMLLTAAFYELTQKGVVQGVWSSDLGQTVYSQIGEIRSRGVELSARAELAQGFSLVGGYAYLDSQITESANASEVGRTPARTPAHTASLWGTYAVQHGALEGLKVGGGLRHIGTSYGNAANEFKVDAVTLADAMVSYDFGYLDARFEGVELQVNAKNLADTRYVASCASNTSCFYGSGRSVVATLRKTW</sequence>
<dbReference type="InterPro" id="IPR036942">
    <property type="entry name" value="Beta-barrel_TonB_sf"/>
</dbReference>
<dbReference type="Gene3D" id="2.170.130.10">
    <property type="entry name" value="TonB-dependent receptor, plug domain"/>
    <property type="match status" value="1"/>
</dbReference>
<evidence type="ECO:0000313" key="19">
    <source>
        <dbReference type="EMBL" id="MFD2237925.1"/>
    </source>
</evidence>
<feature type="signal peptide" evidence="16">
    <location>
        <begin position="1"/>
        <end position="28"/>
    </location>
</feature>
<evidence type="ECO:0000259" key="17">
    <source>
        <dbReference type="Pfam" id="PF00593"/>
    </source>
</evidence>
<keyword evidence="3 14" id="KW-0813">Transport</keyword>
<evidence type="ECO:0000256" key="7">
    <source>
        <dbReference type="ARBA" id="ARBA00022729"/>
    </source>
</evidence>
<keyword evidence="6 14" id="KW-0812">Transmembrane</keyword>
<dbReference type="InterPro" id="IPR000531">
    <property type="entry name" value="Beta-barrel_TonB"/>
</dbReference>
<evidence type="ECO:0000256" key="8">
    <source>
        <dbReference type="ARBA" id="ARBA00023004"/>
    </source>
</evidence>
<comment type="subcellular location">
    <subcellularLocation>
        <location evidence="1 14">Cell outer membrane</location>
        <topology evidence="1 14">Multi-pass membrane protein</topology>
    </subcellularLocation>
</comment>
<evidence type="ECO:0000256" key="13">
    <source>
        <dbReference type="ARBA" id="ARBA00023237"/>
    </source>
</evidence>
<keyword evidence="10 15" id="KW-0798">TonB box</keyword>
<dbReference type="InterPro" id="IPR012910">
    <property type="entry name" value="Plug_dom"/>
</dbReference>
<comment type="caution">
    <text evidence="19">The sequence shown here is derived from an EMBL/GenBank/DDBJ whole genome shotgun (WGS) entry which is preliminary data.</text>
</comment>
<dbReference type="Pfam" id="PF00593">
    <property type="entry name" value="TonB_dep_Rec_b-barrel"/>
    <property type="match status" value="1"/>
</dbReference>
<keyword evidence="20" id="KW-1185">Reference proteome</keyword>
<dbReference type="PROSITE" id="PS52016">
    <property type="entry name" value="TONB_DEPENDENT_REC_3"/>
    <property type="match status" value="1"/>
</dbReference>
<dbReference type="InterPro" id="IPR010105">
    <property type="entry name" value="TonB_sidphr_rcpt"/>
</dbReference>
<dbReference type="PANTHER" id="PTHR32552:SF68">
    <property type="entry name" value="FERRICHROME OUTER MEMBRANE TRANSPORTER_PHAGE RECEPTOR"/>
    <property type="match status" value="1"/>
</dbReference>
<gene>
    <name evidence="19" type="ORF">ACFSKQ_10695</name>
</gene>
<keyword evidence="12 19" id="KW-0675">Receptor</keyword>
<reference evidence="20" key="1">
    <citation type="journal article" date="2019" name="Int. J. Syst. Evol. Microbiol.">
        <title>The Global Catalogue of Microorganisms (GCM) 10K type strain sequencing project: providing services to taxonomists for standard genome sequencing and annotation.</title>
        <authorList>
            <consortium name="The Broad Institute Genomics Platform"/>
            <consortium name="The Broad Institute Genome Sequencing Center for Infectious Disease"/>
            <person name="Wu L."/>
            <person name="Ma J."/>
        </authorList>
    </citation>
    <scope>NUCLEOTIDE SEQUENCE [LARGE SCALE GENOMIC DNA]</scope>
    <source>
        <strain evidence="20">ZS-35-S2</strain>
    </source>
</reference>
<keyword evidence="8" id="KW-0408">Iron</keyword>
<dbReference type="CDD" id="cd01347">
    <property type="entry name" value="ligand_gated_channel"/>
    <property type="match status" value="1"/>
</dbReference>
<evidence type="ECO:0000256" key="14">
    <source>
        <dbReference type="PROSITE-ProRule" id="PRU01360"/>
    </source>
</evidence>
<dbReference type="InterPro" id="IPR039426">
    <property type="entry name" value="TonB-dep_rcpt-like"/>
</dbReference>
<evidence type="ECO:0000256" key="2">
    <source>
        <dbReference type="ARBA" id="ARBA00009810"/>
    </source>
</evidence>
<evidence type="ECO:0000256" key="4">
    <source>
        <dbReference type="ARBA" id="ARBA00022452"/>
    </source>
</evidence>
<evidence type="ECO:0000256" key="16">
    <source>
        <dbReference type="SAM" id="SignalP"/>
    </source>
</evidence>
<name>A0ABW5CNX0_9HYPH</name>
<evidence type="ECO:0000313" key="20">
    <source>
        <dbReference type="Proteomes" id="UP001597371"/>
    </source>
</evidence>
<dbReference type="RefSeq" id="WP_245195706.1">
    <property type="nucleotide sequence ID" value="NZ_CP072611.1"/>
</dbReference>
<evidence type="ECO:0000256" key="5">
    <source>
        <dbReference type="ARBA" id="ARBA00022496"/>
    </source>
</evidence>
<keyword evidence="13 14" id="KW-0998">Cell outer membrane</keyword>
<protein>
    <submittedName>
        <fullName evidence="19">TonB-dependent siderophore receptor</fullName>
    </submittedName>
</protein>
<keyword evidence="5" id="KW-0410">Iron transport</keyword>
<evidence type="ECO:0000259" key="18">
    <source>
        <dbReference type="Pfam" id="PF07715"/>
    </source>
</evidence>
<dbReference type="Proteomes" id="UP001597371">
    <property type="component" value="Unassembled WGS sequence"/>
</dbReference>
<dbReference type="Pfam" id="PF07715">
    <property type="entry name" value="Plug"/>
    <property type="match status" value="1"/>
</dbReference>
<comment type="similarity">
    <text evidence="2 14 15">Belongs to the TonB-dependent receptor family.</text>
</comment>
<evidence type="ECO:0000256" key="6">
    <source>
        <dbReference type="ARBA" id="ARBA00022692"/>
    </source>
</evidence>
<dbReference type="SUPFAM" id="SSF56935">
    <property type="entry name" value="Porins"/>
    <property type="match status" value="1"/>
</dbReference>
<dbReference type="PANTHER" id="PTHR32552">
    <property type="entry name" value="FERRICHROME IRON RECEPTOR-RELATED"/>
    <property type="match status" value="1"/>
</dbReference>
<evidence type="ECO:0000256" key="15">
    <source>
        <dbReference type="RuleBase" id="RU003357"/>
    </source>
</evidence>
<evidence type="ECO:0000256" key="9">
    <source>
        <dbReference type="ARBA" id="ARBA00023065"/>
    </source>
</evidence>
<feature type="domain" description="TonB-dependent receptor plug" evidence="18">
    <location>
        <begin position="74"/>
        <end position="173"/>
    </location>
</feature>
<dbReference type="InterPro" id="IPR037066">
    <property type="entry name" value="Plug_dom_sf"/>
</dbReference>
<proteinExistence type="inferred from homology"/>
<dbReference type="Gene3D" id="2.40.170.20">
    <property type="entry name" value="TonB-dependent receptor, beta-barrel domain"/>
    <property type="match status" value="1"/>
</dbReference>
<evidence type="ECO:0000256" key="1">
    <source>
        <dbReference type="ARBA" id="ARBA00004571"/>
    </source>
</evidence>
<evidence type="ECO:0000256" key="10">
    <source>
        <dbReference type="ARBA" id="ARBA00023077"/>
    </source>
</evidence>
<organism evidence="19 20">
    <name type="scientific">Aureimonas populi</name>
    <dbReference type="NCBI Taxonomy" id="1701758"/>
    <lineage>
        <taxon>Bacteria</taxon>
        <taxon>Pseudomonadati</taxon>
        <taxon>Pseudomonadota</taxon>
        <taxon>Alphaproteobacteria</taxon>
        <taxon>Hyphomicrobiales</taxon>
        <taxon>Aurantimonadaceae</taxon>
        <taxon>Aureimonas</taxon>
    </lineage>
</organism>
<feature type="domain" description="TonB-dependent receptor-like beta-barrel" evidence="17">
    <location>
        <begin position="247"/>
        <end position="701"/>
    </location>
</feature>
<keyword evidence="4 14" id="KW-1134">Transmembrane beta strand</keyword>
<evidence type="ECO:0000256" key="3">
    <source>
        <dbReference type="ARBA" id="ARBA00022448"/>
    </source>
</evidence>